<dbReference type="GO" id="GO:0006325">
    <property type="term" value="P:chromatin organization"/>
    <property type="evidence" value="ECO:0007669"/>
    <property type="project" value="UniProtKB-ARBA"/>
</dbReference>
<accession>A0A8S3WVL5</accession>
<keyword evidence="5" id="KW-0479">Metal-binding</keyword>
<dbReference type="InterPro" id="IPR030616">
    <property type="entry name" value="Aur-like"/>
</dbReference>
<protein>
    <recommendedName>
        <fullName evidence="16">Aurora kinase</fullName>
        <ecNumber evidence="16">2.7.11.1</ecNumber>
    </recommendedName>
</protein>
<keyword evidence="6 12" id="KW-0547">Nucleotide-binding</keyword>
<dbReference type="GO" id="GO:0046872">
    <property type="term" value="F:metal ion binding"/>
    <property type="evidence" value="ECO:0007669"/>
    <property type="project" value="UniProtKB-KW"/>
</dbReference>
<dbReference type="GO" id="GO:0005524">
    <property type="term" value="F:ATP binding"/>
    <property type="evidence" value="ECO:0007669"/>
    <property type="project" value="UniProtKB-UniRule"/>
</dbReference>
<evidence type="ECO:0000256" key="1">
    <source>
        <dbReference type="ARBA" id="ARBA00001968"/>
    </source>
</evidence>
<dbReference type="GO" id="GO:0004674">
    <property type="term" value="F:protein serine/threonine kinase activity"/>
    <property type="evidence" value="ECO:0007669"/>
    <property type="project" value="UniProtKB-KW"/>
</dbReference>
<dbReference type="InterPro" id="IPR017441">
    <property type="entry name" value="Protein_kinase_ATP_BS"/>
</dbReference>
<dbReference type="GO" id="GO:0030261">
    <property type="term" value="P:chromosome condensation"/>
    <property type="evidence" value="ECO:0007669"/>
    <property type="project" value="UniProtKB-ARBA"/>
</dbReference>
<dbReference type="InterPro" id="IPR027806">
    <property type="entry name" value="HARBI1_dom"/>
</dbReference>
<comment type="caution">
    <text evidence="18">The sequence shown here is derived from an EMBL/GenBank/DDBJ whole genome shotgun (WGS) entry which is preliminary data.</text>
</comment>
<evidence type="ECO:0000256" key="10">
    <source>
        <dbReference type="ARBA" id="ARBA00048679"/>
    </source>
</evidence>
<comment type="catalytic activity">
    <reaction evidence="10 16">
        <text>L-seryl-[protein] + ATP = O-phospho-L-seryl-[protein] + ADP + H(+)</text>
        <dbReference type="Rhea" id="RHEA:17989"/>
        <dbReference type="Rhea" id="RHEA-COMP:9863"/>
        <dbReference type="Rhea" id="RHEA-COMP:11604"/>
        <dbReference type="ChEBI" id="CHEBI:15378"/>
        <dbReference type="ChEBI" id="CHEBI:29999"/>
        <dbReference type="ChEBI" id="CHEBI:30616"/>
        <dbReference type="ChEBI" id="CHEBI:83421"/>
        <dbReference type="ChEBI" id="CHEBI:456216"/>
        <dbReference type="EC" id="2.7.11.1"/>
    </reaction>
</comment>
<dbReference type="GO" id="GO:0030496">
    <property type="term" value="C:midbody"/>
    <property type="evidence" value="ECO:0007669"/>
    <property type="project" value="UniProtKB-SubCell"/>
</dbReference>
<keyword evidence="8 12" id="KW-0067">ATP-binding</keyword>
<evidence type="ECO:0000256" key="8">
    <source>
        <dbReference type="ARBA" id="ARBA00022840"/>
    </source>
</evidence>
<feature type="binding site" evidence="12">
    <location>
        <begin position="162"/>
        <end position="163"/>
    </location>
    <ligand>
        <name>ATP</name>
        <dbReference type="ChEBI" id="CHEBI:30616"/>
    </ligand>
</feature>
<organism evidence="18 19">
    <name type="scientific">Parnassius apollo</name>
    <name type="common">Apollo butterfly</name>
    <name type="synonym">Papilio apollo</name>
    <dbReference type="NCBI Taxonomy" id="110799"/>
    <lineage>
        <taxon>Eukaryota</taxon>
        <taxon>Metazoa</taxon>
        <taxon>Ecdysozoa</taxon>
        <taxon>Arthropoda</taxon>
        <taxon>Hexapoda</taxon>
        <taxon>Insecta</taxon>
        <taxon>Pterygota</taxon>
        <taxon>Neoptera</taxon>
        <taxon>Endopterygota</taxon>
        <taxon>Lepidoptera</taxon>
        <taxon>Glossata</taxon>
        <taxon>Ditrysia</taxon>
        <taxon>Papilionoidea</taxon>
        <taxon>Papilionidae</taxon>
        <taxon>Parnassiinae</taxon>
        <taxon>Parnassini</taxon>
        <taxon>Parnassius</taxon>
        <taxon>Parnassius</taxon>
    </lineage>
</organism>
<feature type="binding site" evidence="12">
    <location>
        <begin position="111"/>
        <end position="113"/>
    </location>
    <ligand>
        <name>ATP</name>
        <dbReference type="ChEBI" id="CHEBI:30616"/>
    </ligand>
</feature>
<dbReference type="Proteomes" id="UP000691718">
    <property type="component" value="Unassembled WGS sequence"/>
</dbReference>
<evidence type="ECO:0000259" key="17">
    <source>
        <dbReference type="PROSITE" id="PS50011"/>
    </source>
</evidence>
<comment type="cofactor">
    <cofactor evidence="1">
        <name>a divalent metal cation</name>
        <dbReference type="ChEBI" id="CHEBI:60240"/>
    </cofactor>
</comment>
<keyword evidence="4 16" id="KW-0808">Transferase</keyword>
<dbReference type="GO" id="GO:0000070">
    <property type="term" value="P:mitotic sister chromatid segregation"/>
    <property type="evidence" value="ECO:0007669"/>
    <property type="project" value="UniProtKB-ARBA"/>
</dbReference>
<feature type="binding site" evidence="12">
    <location>
        <position position="43"/>
    </location>
    <ligand>
        <name>ATP</name>
        <dbReference type="ChEBI" id="CHEBI:30616"/>
    </ligand>
</feature>
<evidence type="ECO:0000256" key="2">
    <source>
        <dbReference type="ARBA" id="ARBA00004214"/>
    </source>
</evidence>
<dbReference type="GO" id="GO:0032506">
    <property type="term" value="P:cytokinetic process"/>
    <property type="evidence" value="ECO:0007669"/>
    <property type="project" value="UniProtKB-ARBA"/>
</dbReference>
<dbReference type="InterPro" id="IPR008271">
    <property type="entry name" value="Ser/Thr_kinase_AS"/>
</dbReference>
<keyword evidence="7 16" id="KW-0418">Kinase</keyword>
<dbReference type="PANTHER" id="PTHR24350">
    <property type="entry name" value="SERINE/THREONINE-PROTEIN KINASE IAL-RELATED"/>
    <property type="match status" value="1"/>
</dbReference>
<dbReference type="Pfam" id="PF00069">
    <property type="entry name" value="Pkinase"/>
    <property type="match status" value="1"/>
</dbReference>
<dbReference type="SMART" id="SM00220">
    <property type="entry name" value="S_TKc"/>
    <property type="match status" value="1"/>
</dbReference>
<dbReference type="FunFam" id="3.30.200.20:FF:000042">
    <property type="entry name" value="Aurora kinase A"/>
    <property type="match status" value="1"/>
</dbReference>
<evidence type="ECO:0000256" key="12">
    <source>
        <dbReference type="PIRSR" id="PIRSR630616-2"/>
    </source>
</evidence>
<dbReference type="Pfam" id="PF13359">
    <property type="entry name" value="DDE_Tnp_4"/>
    <property type="match status" value="1"/>
</dbReference>
<evidence type="ECO:0000256" key="16">
    <source>
        <dbReference type="RuleBase" id="RU367134"/>
    </source>
</evidence>
<sequence length="422" mass="48590">MAKKDLDQVLELENKIVTHEAFGKSYKWSPRDFELGAELGRGKFGNVHEAIEKKTGYMVAIKTLFKSKITEYQCERQVIREIEIQSHLKHPNILRLLTWFHDERRIYLVVDFAAGGELYKHLINTPEGRFTEAKAAKYIYQVADAVEYCHQHHVIHRDIKPENILIAFNGDLKLADFGWSVHAPSQRRRTRCGTLDYLPPEMIRGEVYDFSVDHWCIGVLLYEFLVGKPPFESEDQDETYIRILAVDMTYPEHVSEDAKDLISKLLRSQSKERLSLNEIHDDCGELHGISQQSMSRLCKRVGRALTRAIDCTHVKIRKVGGETGQYFVNRKGHYSINTQVVCGPDLTINDVVCVVGEVALMMPAFSGRFVLHNLAIKWNEIDEGDYAHSDIEENEEDSKLNSTINVIRDMFIKKKFNSKMIT</sequence>
<evidence type="ECO:0000313" key="19">
    <source>
        <dbReference type="Proteomes" id="UP000691718"/>
    </source>
</evidence>
<dbReference type="PROSITE" id="PS00108">
    <property type="entry name" value="PROTEIN_KINASE_ST"/>
    <property type="match status" value="1"/>
</dbReference>
<evidence type="ECO:0000313" key="18">
    <source>
        <dbReference type="EMBL" id="CAG4984751.1"/>
    </source>
</evidence>
<comment type="similarity">
    <text evidence="16">Belongs to the protein kinase superfamily. Ser/Thr protein kinase family. Aurora subfamily.</text>
</comment>
<evidence type="ECO:0000256" key="7">
    <source>
        <dbReference type="ARBA" id="ARBA00022777"/>
    </source>
</evidence>
<proteinExistence type="inferred from homology"/>
<reference evidence="18" key="1">
    <citation type="submission" date="2021-04" db="EMBL/GenBank/DDBJ databases">
        <authorList>
            <person name="Tunstrom K."/>
        </authorList>
    </citation>
    <scope>NUCLEOTIDE SEQUENCE</scope>
</reference>
<keyword evidence="3 15" id="KW-0723">Serine/threonine-protein kinase</keyword>
<comment type="catalytic activity">
    <reaction evidence="9 16">
        <text>L-threonyl-[protein] + ATP = O-phospho-L-threonyl-[protein] + ADP + H(+)</text>
        <dbReference type="Rhea" id="RHEA:46608"/>
        <dbReference type="Rhea" id="RHEA-COMP:11060"/>
        <dbReference type="Rhea" id="RHEA-COMP:11605"/>
        <dbReference type="ChEBI" id="CHEBI:15378"/>
        <dbReference type="ChEBI" id="CHEBI:30013"/>
        <dbReference type="ChEBI" id="CHEBI:30616"/>
        <dbReference type="ChEBI" id="CHEBI:61977"/>
        <dbReference type="ChEBI" id="CHEBI:456216"/>
        <dbReference type="EC" id="2.7.11.1"/>
    </reaction>
</comment>
<evidence type="ECO:0000256" key="3">
    <source>
        <dbReference type="ARBA" id="ARBA00022527"/>
    </source>
</evidence>
<feature type="domain" description="Protein kinase" evidence="17">
    <location>
        <begin position="33"/>
        <end position="290"/>
    </location>
</feature>
<feature type="cross-link" description="Glycyl lysine isopeptide (Lys-Gly) (interchain with G-Cter in SUMO2)" evidence="13">
    <location>
        <position position="160"/>
    </location>
</feature>
<evidence type="ECO:0000256" key="5">
    <source>
        <dbReference type="ARBA" id="ARBA00022723"/>
    </source>
</evidence>
<comment type="subcellular location">
    <subcellularLocation>
        <location evidence="2">Midbody</location>
    </subcellularLocation>
</comment>
<dbReference type="InterPro" id="IPR000719">
    <property type="entry name" value="Prot_kinase_dom"/>
</dbReference>
<dbReference type="OrthoDB" id="377346at2759"/>
<name>A0A8S3WVL5_PARAO</name>
<evidence type="ECO:0000256" key="11">
    <source>
        <dbReference type="PIRSR" id="PIRSR630616-1"/>
    </source>
</evidence>
<dbReference type="FunFam" id="1.10.510.10:FF:000235">
    <property type="entry name" value="Serine/threonine-protein kinase ark1"/>
    <property type="match status" value="1"/>
</dbReference>
<evidence type="ECO:0000256" key="14">
    <source>
        <dbReference type="PROSITE-ProRule" id="PRU10141"/>
    </source>
</evidence>
<dbReference type="EC" id="2.7.11.1" evidence="16"/>
<evidence type="ECO:0000256" key="15">
    <source>
        <dbReference type="RuleBase" id="RU000304"/>
    </source>
</evidence>
<dbReference type="PROSITE" id="PS50011">
    <property type="entry name" value="PROTEIN_KINASE_DOM"/>
    <property type="match status" value="1"/>
</dbReference>
<dbReference type="EMBL" id="CAJQZP010000774">
    <property type="protein sequence ID" value="CAG4984751.1"/>
    <property type="molecule type" value="Genomic_DNA"/>
</dbReference>
<evidence type="ECO:0000256" key="6">
    <source>
        <dbReference type="ARBA" id="ARBA00022741"/>
    </source>
</evidence>
<gene>
    <name evidence="18" type="ORF">PAPOLLO_LOCUS10929</name>
</gene>
<evidence type="ECO:0000256" key="4">
    <source>
        <dbReference type="ARBA" id="ARBA00022679"/>
    </source>
</evidence>
<dbReference type="CDD" id="cd14007">
    <property type="entry name" value="STKc_Aurora"/>
    <property type="match status" value="1"/>
</dbReference>
<dbReference type="PROSITE" id="PS00107">
    <property type="entry name" value="PROTEIN_KINASE_ATP"/>
    <property type="match status" value="1"/>
</dbReference>
<feature type="active site" description="Proton acceptor" evidence="11">
    <location>
        <position position="158"/>
    </location>
</feature>
<evidence type="ECO:0000256" key="9">
    <source>
        <dbReference type="ARBA" id="ARBA00047899"/>
    </source>
</evidence>
<evidence type="ECO:0000256" key="13">
    <source>
        <dbReference type="PIRSR" id="PIRSR630616-3"/>
    </source>
</evidence>
<feature type="binding site" evidence="12 14">
    <location>
        <position position="62"/>
    </location>
    <ligand>
        <name>ATP</name>
        <dbReference type="ChEBI" id="CHEBI:30616"/>
    </ligand>
</feature>
<feature type="binding site" evidence="12">
    <location>
        <position position="176"/>
    </location>
    <ligand>
        <name>ATP</name>
        <dbReference type="ChEBI" id="CHEBI:30616"/>
    </ligand>
</feature>
<keyword evidence="19" id="KW-1185">Reference proteome</keyword>
<dbReference type="AlphaFoldDB" id="A0A8S3WVL5"/>